<feature type="domain" description="ATP phosphoribosyltransferase catalytic" evidence="8">
    <location>
        <begin position="56"/>
        <end position="216"/>
    </location>
</feature>
<dbReference type="AlphaFoldDB" id="A0A3B0U413"/>
<feature type="non-terminal residue" evidence="9">
    <location>
        <position position="227"/>
    </location>
</feature>
<evidence type="ECO:0000256" key="7">
    <source>
        <dbReference type="ARBA" id="ARBA00023102"/>
    </source>
</evidence>
<dbReference type="PROSITE" id="PS01316">
    <property type="entry name" value="ATP_P_PHORIBOSYLTR"/>
    <property type="match status" value="1"/>
</dbReference>
<evidence type="ECO:0000256" key="6">
    <source>
        <dbReference type="ARBA" id="ARBA00022679"/>
    </source>
</evidence>
<dbReference type="PANTHER" id="PTHR21403">
    <property type="entry name" value="ATP PHOSPHORIBOSYLTRANSFERASE ATP-PRTASE"/>
    <property type="match status" value="1"/>
</dbReference>
<dbReference type="PANTHER" id="PTHR21403:SF8">
    <property type="entry name" value="ATP PHOSPHORIBOSYLTRANSFERASE"/>
    <property type="match status" value="1"/>
</dbReference>
<reference evidence="9" key="1">
    <citation type="submission" date="2018-06" db="EMBL/GenBank/DDBJ databases">
        <authorList>
            <person name="Zhirakovskaya E."/>
        </authorList>
    </citation>
    <scope>NUCLEOTIDE SEQUENCE</scope>
</reference>
<comment type="pathway">
    <text evidence="2">Amino-acid biosynthesis; L-histidine biosynthesis; L-histidine from 5-phospho-alpha-D-ribose 1-diphosphate: step 1/9.</text>
</comment>
<name>A0A3B0U413_9ZZZZ</name>
<evidence type="ECO:0000256" key="4">
    <source>
        <dbReference type="ARBA" id="ARBA00022605"/>
    </source>
</evidence>
<dbReference type="InterPro" id="IPR018198">
    <property type="entry name" value="ATP_PRibTrfase_CS"/>
</dbReference>
<dbReference type="EC" id="2.4.2.17" evidence="3"/>
<evidence type="ECO:0000256" key="5">
    <source>
        <dbReference type="ARBA" id="ARBA00022676"/>
    </source>
</evidence>
<organism evidence="9">
    <name type="scientific">hydrothermal vent metagenome</name>
    <dbReference type="NCBI Taxonomy" id="652676"/>
    <lineage>
        <taxon>unclassified sequences</taxon>
        <taxon>metagenomes</taxon>
        <taxon>ecological metagenomes</taxon>
    </lineage>
</organism>
<dbReference type="GO" id="GO:0005737">
    <property type="term" value="C:cytoplasm"/>
    <property type="evidence" value="ECO:0007669"/>
    <property type="project" value="InterPro"/>
</dbReference>
<keyword evidence="7" id="KW-0368">Histidine biosynthesis</keyword>
<dbReference type="NCBIfam" id="TIGR00070">
    <property type="entry name" value="hisG"/>
    <property type="match status" value="1"/>
</dbReference>
<dbReference type="Pfam" id="PF01634">
    <property type="entry name" value="HisG"/>
    <property type="match status" value="1"/>
</dbReference>
<accession>A0A3B0U413</accession>
<comment type="catalytic activity">
    <reaction evidence="1">
        <text>1-(5-phospho-beta-D-ribosyl)-ATP + diphosphate = 5-phospho-alpha-D-ribose 1-diphosphate + ATP</text>
        <dbReference type="Rhea" id="RHEA:18473"/>
        <dbReference type="ChEBI" id="CHEBI:30616"/>
        <dbReference type="ChEBI" id="CHEBI:33019"/>
        <dbReference type="ChEBI" id="CHEBI:58017"/>
        <dbReference type="ChEBI" id="CHEBI:73183"/>
        <dbReference type="EC" id="2.4.2.17"/>
    </reaction>
</comment>
<dbReference type="GO" id="GO:0000105">
    <property type="term" value="P:L-histidine biosynthetic process"/>
    <property type="evidence" value="ECO:0007669"/>
    <property type="project" value="UniProtKB-UniPathway"/>
</dbReference>
<keyword evidence="6 9" id="KW-0808">Transferase</keyword>
<dbReference type="InterPro" id="IPR001348">
    <property type="entry name" value="ATP_PRibTrfase_HisG"/>
</dbReference>
<dbReference type="UniPathway" id="UPA00031">
    <property type="reaction ID" value="UER00006"/>
</dbReference>
<keyword evidence="5 9" id="KW-0328">Glycosyltransferase</keyword>
<dbReference type="SUPFAM" id="SSF53850">
    <property type="entry name" value="Periplasmic binding protein-like II"/>
    <property type="match status" value="1"/>
</dbReference>
<dbReference type="Gene3D" id="3.40.190.10">
    <property type="entry name" value="Periplasmic binding protein-like II"/>
    <property type="match status" value="2"/>
</dbReference>
<evidence type="ECO:0000256" key="2">
    <source>
        <dbReference type="ARBA" id="ARBA00004667"/>
    </source>
</evidence>
<dbReference type="EMBL" id="UOEO01000242">
    <property type="protein sequence ID" value="VAW23710.1"/>
    <property type="molecule type" value="Genomic_DNA"/>
</dbReference>
<evidence type="ECO:0000256" key="3">
    <source>
        <dbReference type="ARBA" id="ARBA00011946"/>
    </source>
</evidence>
<evidence type="ECO:0000259" key="8">
    <source>
        <dbReference type="Pfam" id="PF01634"/>
    </source>
</evidence>
<proteinExistence type="predicted"/>
<dbReference type="InterPro" id="IPR013820">
    <property type="entry name" value="ATP_PRibTrfase_cat"/>
</dbReference>
<evidence type="ECO:0000256" key="1">
    <source>
        <dbReference type="ARBA" id="ARBA00000915"/>
    </source>
</evidence>
<dbReference type="GO" id="GO:0003879">
    <property type="term" value="F:ATP phosphoribosyltransferase activity"/>
    <property type="evidence" value="ECO:0007669"/>
    <property type="project" value="UniProtKB-EC"/>
</dbReference>
<gene>
    <name evidence="9" type="ORF">MNBD_ALPHA12-102</name>
</gene>
<sequence>MSKLLLALPSKGRLEEQSRDAFAKAGLPVTRPGGARSYLGEIAGQRDIVVRFLSAGEIARELIRGNLHMGVTGTDLIHEASENGPEMVDLAVPLGFGQADVVIAVPRAWIDVTRIADLSDVAADFCANHPRWLKVATKYINLTRRCFAANGIAEYKIVESLGATEAAPAAGSADLIVDITSSGSTLKANGLRVLSDGVILKSQANLIVSHTASFDQRQQALLAGILA</sequence>
<keyword evidence="4" id="KW-0028">Amino-acid biosynthesis</keyword>
<evidence type="ECO:0000313" key="9">
    <source>
        <dbReference type="EMBL" id="VAW23710.1"/>
    </source>
</evidence>
<protein>
    <recommendedName>
        <fullName evidence="3">ATP phosphoribosyltransferase</fullName>
        <ecNumber evidence="3">2.4.2.17</ecNumber>
    </recommendedName>
</protein>